<dbReference type="Proteomes" id="UP000636709">
    <property type="component" value="Unassembled WGS sequence"/>
</dbReference>
<evidence type="ECO:0008006" key="3">
    <source>
        <dbReference type="Google" id="ProtNLM"/>
    </source>
</evidence>
<keyword evidence="2" id="KW-1185">Reference proteome</keyword>
<evidence type="ECO:0000313" key="2">
    <source>
        <dbReference type="Proteomes" id="UP000636709"/>
    </source>
</evidence>
<evidence type="ECO:0000313" key="1">
    <source>
        <dbReference type="EMBL" id="KAF8722406.1"/>
    </source>
</evidence>
<dbReference type="EMBL" id="JACEFO010001673">
    <property type="protein sequence ID" value="KAF8722406.1"/>
    <property type="molecule type" value="Genomic_DNA"/>
</dbReference>
<organism evidence="1 2">
    <name type="scientific">Digitaria exilis</name>
    <dbReference type="NCBI Taxonomy" id="1010633"/>
    <lineage>
        <taxon>Eukaryota</taxon>
        <taxon>Viridiplantae</taxon>
        <taxon>Streptophyta</taxon>
        <taxon>Embryophyta</taxon>
        <taxon>Tracheophyta</taxon>
        <taxon>Spermatophyta</taxon>
        <taxon>Magnoliopsida</taxon>
        <taxon>Liliopsida</taxon>
        <taxon>Poales</taxon>
        <taxon>Poaceae</taxon>
        <taxon>PACMAD clade</taxon>
        <taxon>Panicoideae</taxon>
        <taxon>Panicodae</taxon>
        <taxon>Paniceae</taxon>
        <taxon>Anthephorinae</taxon>
        <taxon>Digitaria</taxon>
    </lineage>
</organism>
<comment type="caution">
    <text evidence="1">The sequence shown here is derived from an EMBL/GenBank/DDBJ whole genome shotgun (WGS) entry which is preliminary data.</text>
</comment>
<gene>
    <name evidence="1" type="ORF">HU200_022520</name>
</gene>
<dbReference type="AlphaFoldDB" id="A0A835C2V4"/>
<dbReference type="OrthoDB" id="690769at2759"/>
<name>A0A835C2V4_9POAL</name>
<reference evidence="1" key="1">
    <citation type="submission" date="2020-07" db="EMBL/GenBank/DDBJ databases">
        <title>Genome sequence and genetic diversity analysis of an under-domesticated orphan crop, white fonio (Digitaria exilis).</title>
        <authorList>
            <person name="Bennetzen J.L."/>
            <person name="Chen S."/>
            <person name="Ma X."/>
            <person name="Wang X."/>
            <person name="Yssel A.E.J."/>
            <person name="Chaluvadi S.R."/>
            <person name="Johnson M."/>
            <person name="Gangashetty P."/>
            <person name="Hamidou F."/>
            <person name="Sanogo M.D."/>
            <person name="Zwaenepoel A."/>
            <person name="Wallace J."/>
            <person name="Van De Peer Y."/>
            <person name="Van Deynze A."/>
        </authorList>
    </citation>
    <scope>NUCLEOTIDE SEQUENCE</scope>
    <source>
        <tissue evidence="1">Leaves</tissue>
    </source>
</reference>
<protein>
    <recommendedName>
        <fullName evidence="3">RNase H type-1 domain-containing protein</fullName>
    </recommendedName>
</protein>
<accession>A0A835C2V4</accession>
<proteinExistence type="predicted"/>
<sequence>MEALVCKEGLRLAVEWGQQNTILETKSSSIRRESNSVAHELAQLAKQTNHSAVWWFAPLVCRANNCSGLYCYF</sequence>